<evidence type="ECO:0000256" key="1">
    <source>
        <dbReference type="ARBA" id="ARBA00022814"/>
    </source>
</evidence>
<dbReference type="Pfam" id="PF02357">
    <property type="entry name" value="NusG"/>
    <property type="match status" value="1"/>
</dbReference>
<dbReference type="NCBIfam" id="TIGR01955">
    <property type="entry name" value="RfaH"/>
    <property type="match status" value="1"/>
</dbReference>
<evidence type="ECO:0000256" key="2">
    <source>
        <dbReference type="ARBA" id="ARBA00023015"/>
    </source>
</evidence>
<gene>
    <name evidence="4 7" type="primary">rfaH</name>
    <name evidence="7" type="ORF">A3Q29_18570</name>
    <name evidence="6" type="ORF">RG298_002781</name>
</gene>
<reference evidence="6" key="2">
    <citation type="submission" date="2024-02" db="EMBL/GenBank/DDBJ databases">
        <authorList>
            <consortium name="Clinical and Environmental Microbiology Branch: Whole genome sequencing antimicrobial resistance pathogens in the healthcare setting"/>
        </authorList>
    </citation>
    <scope>NUCLEOTIDE SEQUENCE</scope>
    <source>
        <strain evidence="6">2021GO-0154</strain>
    </source>
</reference>
<evidence type="ECO:0000256" key="4">
    <source>
        <dbReference type="HAMAP-Rule" id="MF_00951"/>
    </source>
</evidence>
<dbReference type="PANTHER" id="PTHR30265">
    <property type="entry name" value="RHO-INTERACTING TRANSCRIPTION TERMINATION FACTOR NUSG"/>
    <property type="match status" value="1"/>
</dbReference>
<dbReference type="NCBIfam" id="NF006534">
    <property type="entry name" value="PRK09014.1"/>
    <property type="match status" value="1"/>
</dbReference>
<dbReference type="GeneID" id="92277671"/>
<dbReference type="CDD" id="cd09892">
    <property type="entry name" value="NGN_SP_RfaH"/>
    <property type="match status" value="1"/>
</dbReference>
<dbReference type="OrthoDB" id="9790639at2"/>
<name>A0A1S1HPW2_PROST</name>
<feature type="domain" description="NusG-like N-terminal" evidence="5">
    <location>
        <begin position="1"/>
        <end position="100"/>
    </location>
</feature>
<dbReference type="Proteomes" id="UP000179588">
    <property type="component" value="Unassembled WGS sequence"/>
</dbReference>
<dbReference type="GO" id="GO:0005829">
    <property type="term" value="C:cytosol"/>
    <property type="evidence" value="ECO:0007669"/>
    <property type="project" value="TreeGrafter"/>
</dbReference>
<keyword evidence="1 4" id="KW-0889">Transcription antitermination</keyword>
<dbReference type="HAMAP" id="MF_00951">
    <property type="entry name" value="RfaH"/>
    <property type="match status" value="1"/>
</dbReference>
<keyword evidence="2 4" id="KW-0805">Transcription regulation</keyword>
<dbReference type="EMBL" id="LVIE01000163">
    <property type="protein sequence ID" value="OHT24285.1"/>
    <property type="molecule type" value="Genomic_DNA"/>
</dbReference>
<dbReference type="InterPro" id="IPR036735">
    <property type="entry name" value="NGN_dom_sf"/>
</dbReference>
<comment type="function">
    <text evidence="4">Enhances distal genes transcription elongation in a specialized subset of operons that encode extracytoplasmic components. RfaH is recruited into a multi-component RNA polymerase complex by the ops element, which is a short conserved DNA sequence located downstream of the main promoter of these operons. Once bound, RfaH suppresses pausing and inhibits Rho-dependent and intrinsic termination at a subset of sites. Termination signals are bypassed, which allows complete synthesis of long RNA chains.</text>
</comment>
<evidence type="ECO:0000313" key="7">
    <source>
        <dbReference type="EMBL" id="OHT24285.1"/>
    </source>
</evidence>
<dbReference type="GO" id="GO:0003677">
    <property type="term" value="F:DNA binding"/>
    <property type="evidence" value="ECO:0007669"/>
    <property type="project" value="UniProtKB-UniRule"/>
</dbReference>
<dbReference type="SMART" id="SM00738">
    <property type="entry name" value="NGN"/>
    <property type="match status" value="1"/>
</dbReference>
<keyword evidence="8" id="KW-1185">Reference proteome</keyword>
<dbReference type="GO" id="GO:0001073">
    <property type="term" value="F:transcription antitermination factor activity, DNA binding"/>
    <property type="evidence" value="ECO:0007669"/>
    <property type="project" value="UniProtKB-UniRule"/>
</dbReference>
<dbReference type="EMBL" id="ABMABF030000009">
    <property type="protein sequence ID" value="EMJ5135033.1"/>
    <property type="molecule type" value="Genomic_DNA"/>
</dbReference>
<comment type="similarity">
    <text evidence="4">Belongs to the RfaH family.</text>
</comment>
<comment type="caution">
    <text evidence="7">The sequence shown here is derived from an EMBL/GenBank/DDBJ whole genome shotgun (WGS) entry which is preliminary data.</text>
</comment>
<keyword evidence="4" id="KW-0238">DNA-binding</keyword>
<accession>A0A1S1HPW2</accession>
<protein>
    <recommendedName>
        <fullName evidence="4">Transcription antitermination protein RfaH</fullName>
    </recommendedName>
</protein>
<sequence>MEKWYLLYCKRGQIDRAMEHLNRQDVICMTPMADIEKVIRGKRTIVKEPLFPNYLFVKFDHNAIHTTTIQSTRGVSHFVRFGQLPAIVPDELIELLQQTELSHLIAPETPIHGDSVLITEGIFAGIQAIYDEPNGETRSILLLNILNKSVTKVLDNTQFKKLPQ</sequence>
<proteinExistence type="inferred from homology"/>
<reference evidence="7 8" key="1">
    <citation type="submission" date="2016-03" db="EMBL/GenBank/DDBJ databases">
        <title>Genome sequence of Providencia stuartii strain, isolated from the salivary glands of larval Lucilia sericata.</title>
        <authorList>
            <person name="Yuan Y."/>
            <person name="Zhang Y."/>
            <person name="Fu S."/>
            <person name="Crippen T.L."/>
            <person name="Visi D."/>
            <person name="Benbow M.E."/>
            <person name="Allen M."/>
            <person name="Tomberlin J.K."/>
            <person name="Sze S.-H."/>
            <person name="Tarone A.M."/>
        </authorList>
    </citation>
    <scope>NUCLEOTIDE SEQUENCE [LARGE SCALE GENOMIC DNA]</scope>
    <source>
        <strain evidence="7 8">Crippen</strain>
    </source>
</reference>
<evidence type="ECO:0000313" key="6">
    <source>
        <dbReference type="EMBL" id="EMJ5135033.1"/>
    </source>
</evidence>
<dbReference type="AlphaFoldDB" id="A0A1S1HPW2"/>
<dbReference type="InterPro" id="IPR010215">
    <property type="entry name" value="Transcription_antiterm_RfaH"/>
</dbReference>
<dbReference type="InterPro" id="IPR006645">
    <property type="entry name" value="NGN-like_dom"/>
</dbReference>
<dbReference type="SUPFAM" id="SSF82679">
    <property type="entry name" value="N-utilization substance G protein NusG, N-terminal domain"/>
    <property type="match status" value="1"/>
</dbReference>
<dbReference type="RefSeq" id="WP_070927636.1">
    <property type="nucleotide sequence ID" value="NZ_CANMXG010000009.1"/>
</dbReference>
<comment type="subunit">
    <text evidence="4">Interacts with both the nontemplate DNA and the RNA polymerase (RNAP).</text>
</comment>
<evidence type="ECO:0000313" key="8">
    <source>
        <dbReference type="Proteomes" id="UP000179588"/>
    </source>
</evidence>
<keyword evidence="3 4" id="KW-0804">Transcription</keyword>
<dbReference type="PANTHER" id="PTHR30265:SF7">
    <property type="entry name" value="TRANSCRIPTION ANTITERMINATION PROTEIN RFAH"/>
    <property type="match status" value="1"/>
</dbReference>
<evidence type="ECO:0000259" key="5">
    <source>
        <dbReference type="SMART" id="SM00738"/>
    </source>
</evidence>
<dbReference type="Gene3D" id="3.30.70.940">
    <property type="entry name" value="NusG, N-terminal domain"/>
    <property type="match status" value="1"/>
</dbReference>
<organism evidence="7 8">
    <name type="scientific">Providencia stuartii</name>
    <dbReference type="NCBI Taxonomy" id="588"/>
    <lineage>
        <taxon>Bacteria</taxon>
        <taxon>Pseudomonadati</taxon>
        <taxon>Pseudomonadota</taxon>
        <taxon>Gammaproteobacteria</taxon>
        <taxon>Enterobacterales</taxon>
        <taxon>Morganellaceae</taxon>
        <taxon>Providencia</taxon>
    </lineage>
</organism>
<dbReference type="GO" id="GO:0006354">
    <property type="term" value="P:DNA-templated transcription elongation"/>
    <property type="evidence" value="ECO:0007669"/>
    <property type="project" value="InterPro"/>
</dbReference>
<dbReference type="InterPro" id="IPR043425">
    <property type="entry name" value="NusG-like"/>
</dbReference>
<evidence type="ECO:0000256" key="3">
    <source>
        <dbReference type="ARBA" id="ARBA00023163"/>
    </source>
</evidence>